<evidence type="ECO:0008006" key="3">
    <source>
        <dbReference type="Google" id="ProtNLM"/>
    </source>
</evidence>
<dbReference type="Proteomes" id="UP000052008">
    <property type="component" value="Unassembled WGS sequence"/>
</dbReference>
<dbReference type="STRING" id="1703770.AMJ39_06460"/>
<dbReference type="GO" id="GO:0016787">
    <property type="term" value="F:hydrolase activity"/>
    <property type="evidence" value="ECO:0007669"/>
    <property type="project" value="UniProtKB-ARBA"/>
</dbReference>
<dbReference type="PANTHER" id="PTHR10151:SF120">
    <property type="entry name" value="BIS(5'-ADENOSYL)-TRIPHOSPHATASE"/>
    <property type="match status" value="1"/>
</dbReference>
<dbReference type="PANTHER" id="PTHR10151">
    <property type="entry name" value="ECTONUCLEOTIDE PYROPHOSPHATASE/PHOSPHODIESTERASE"/>
    <property type="match status" value="1"/>
</dbReference>
<dbReference type="SUPFAM" id="SSF53649">
    <property type="entry name" value="Alkaline phosphatase-like"/>
    <property type="match status" value="2"/>
</dbReference>
<dbReference type="InterPro" id="IPR002591">
    <property type="entry name" value="Phosphodiest/P_Trfase"/>
</dbReference>
<dbReference type="Gene3D" id="3.40.720.10">
    <property type="entry name" value="Alkaline Phosphatase, subunit A"/>
    <property type="match status" value="2"/>
</dbReference>
<sequence length="560" mass="61941">MPLPATRIHGVDGLWEVTRTVDRAVVIGLDGATFDVIDPMVARGELPNMARVLDRGARGTLESSIPPVTAPAWVSFMTGVNPGKHGIFNFSELSPDAIRRGVRHLITSRSIKSPTIWEIVDRAGGRTVAINVPVTYPCWPIRGCMISGVPAPTKDDAFVHPPALLSALENALGEYPLEQNPPRGVPVDLNEWTRRYRGIEEQRHRAATYLIDRDEWDLFVVVYGLTDRIQHLCWSHYRHGGALEEAIPEAYRTVDRWIGELMAKVGDETTVLVMSDHGFGDLDKAFCTTRWLNEHGFLCYAKPRWPGIGAGLAVRRATVGRILSRCGFGGLAARLPDRFQGIVVRLPMLRTGGNGIDWEKSDAFAGNFGIYINVRDGGAGAASGGGEYGDLRRRIASELERLVDLETGECVVDTISFREEVYCGEFAELAPDILFQMKEMRYQQHNRPTCRELFTTQTGGTHRMDGILIAAGPHAASGARFEKASLVDIAPTLLYLLGLPVPAAMDGRVLIEGLDEELLRSREVKVTEAEIARIDLEERGYRKDEEEAIMRQLAGLGYLD</sequence>
<dbReference type="EMBL" id="LIZS01000035">
    <property type="protein sequence ID" value="KPJ52946.1"/>
    <property type="molecule type" value="Genomic_DNA"/>
</dbReference>
<reference evidence="1 2" key="1">
    <citation type="journal article" date="2015" name="Microbiome">
        <title>Genomic resolution of linkages in carbon, nitrogen, and sulfur cycling among widespread estuary sediment bacteria.</title>
        <authorList>
            <person name="Baker B.J."/>
            <person name="Lazar C.S."/>
            <person name="Teske A.P."/>
            <person name="Dick G.J."/>
        </authorList>
    </citation>
    <scope>NUCLEOTIDE SEQUENCE [LARGE SCALE GENOMIC DNA]</scope>
    <source>
        <strain evidence="1">DG_24</strain>
    </source>
</reference>
<name>A0A0S7WS01_UNCT6</name>
<proteinExistence type="predicted"/>
<gene>
    <name evidence="1" type="ORF">AMJ39_06460</name>
</gene>
<evidence type="ECO:0000313" key="2">
    <source>
        <dbReference type="Proteomes" id="UP000052008"/>
    </source>
</evidence>
<organism evidence="1 2">
    <name type="scientific">candidate division TA06 bacterium DG_24</name>
    <dbReference type="NCBI Taxonomy" id="1703770"/>
    <lineage>
        <taxon>Bacteria</taxon>
        <taxon>Bacteria division TA06</taxon>
    </lineage>
</organism>
<comment type="caution">
    <text evidence="1">The sequence shown here is derived from an EMBL/GenBank/DDBJ whole genome shotgun (WGS) entry which is preliminary data.</text>
</comment>
<accession>A0A0S7WS01</accession>
<dbReference type="PATRIC" id="fig|1703770.3.peg.1241"/>
<dbReference type="InterPro" id="IPR017850">
    <property type="entry name" value="Alkaline_phosphatase_core_sf"/>
</dbReference>
<dbReference type="Pfam" id="PF01663">
    <property type="entry name" value="Phosphodiest"/>
    <property type="match status" value="1"/>
</dbReference>
<protein>
    <recommendedName>
        <fullName evidence="3">Phosphodiesterase</fullName>
    </recommendedName>
</protein>
<dbReference type="AlphaFoldDB" id="A0A0S7WS01"/>
<evidence type="ECO:0000313" key="1">
    <source>
        <dbReference type="EMBL" id="KPJ52946.1"/>
    </source>
</evidence>